<keyword evidence="5 7" id="KW-0472">Membrane</keyword>
<reference evidence="10" key="1">
    <citation type="submission" date="2016-10" db="EMBL/GenBank/DDBJ databases">
        <authorList>
            <person name="Varghese N."/>
            <person name="Submissions S."/>
        </authorList>
    </citation>
    <scope>NUCLEOTIDE SEQUENCE [LARGE SCALE GENOMIC DNA]</scope>
    <source>
        <strain evidence="10">DSM 23317</strain>
    </source>
</reference>
<evidence type="ECO:0000259" key="8">
    <source>
        <dbReference type="Pfam" id="PF06271"/>
    </source>
</evidence>
<evidence type="ECO:0000313" key="9">
    <source>
        <dbReference type="EMBL" id="SDJ45459.1"/>
    </source>
</evidence>
<organism evidence="9 10">
    <name type="scientific">Ferrimonas sediminum</name>
    <dbReference type="NCBI Taxonomy" id="718193"/>
    <lineage>
        <taxon>Bacteria</taxon>
        <taxon>Pseudomonadati</taxon>
        <taxon>Pseudomonadota</taxon>
        <taxon>Gammaproteobacteria</taxon>
        <taxon>Alteromonadales</taxon>
        <taxon>Ferrimonadaceae</taxon>
        <taxon>Ferrimonas</taxon>
    </lineage>
</organism>
<dbReference type="InterPro" id="IPR010432">
    <property type="entry name" value="RDD"/>
</dbReference>
<evidence type="ECO:0000256" key="1">
    <source>
        <dbReference type="ARBA" id="ARBA00004651"/>
    </source>
</evidence>
<dbReference type="EMBL" id="FNEM01000008">
    <property type="protein sequence ID" value="SDJ45459.1"/>
    <property type="molecule type" value="Genomic_DNA"/>
</dbReference>
<dbReference type="AlphaFoldDB" id="A0A1G8TVD4"/>
<keyword evidence="10" id="KW-1185">Reference proteome</keyword>
<evidence type="ECO:0000256" key="3">
    <source>
        <dbReference type="ARBA" id="ARBA00022692"/>
    </source>
</evidence>
<gene>
    <name evidence="9" type="ORF">SAMN04488540_10899</name>
</gene>
<accession>A0A1G8TVD4</accession>
<evidence type="ECO:0000256" key="6">
    <source>
        <dbReference type="SAM" id="MobiDB-lite"/>
    </source>
</evidence>
<dbReference type="Proteomes" id="UP000199527">
    <property type="component" value="Unassembled WGS sequence"/>
</dbReference>
<keyword evidence="2" id="KW-1003">Cell membrane</keyword>
<keyword evidence="4 7" id="KW-1133">Transmembrane helix</keyword>
<dbReference type="Pfam" id="PF06271">
    <property type="entry name" value="RDD"/>
    <property type="match status" value="1"/>
</dbReference>
<protein>
    <submittedName>
        <fullName evidence="9">RDD family protein</fullName>
    </submittedName>
</protein>
<comment type="subcellular location">
    <subcellularLocation>
        <location evidence="1">Cell membrane</location>
        <topology evidence="1">Multi-pass membrane protein</topology>
    </subcellularLocation>
</comment>
<evidence type="ECO:0000313" key="10">
    <source>
        <dbReference type="Proteomes" id="UP000199527"/>
    </source>
</evidence>
<evidence type="ECO:0000256" key="4">
    <source>
        <dbReference type="ARBA" id="ARBA00022989"/>
    </source>
</evidence>
<dbReference type="GO" id="GO:0005886">
    <property type="term" value="C:plasma membrane"/>
    <property type="evidence" value="ECO:0007669"/>
    <property type="project" value="UniProtKB-SubCell"/>
</dbReference>
<sequence length="354" mass="38924">MARLPDPRTIITPTAFEVAPKLLNRPLASPWRRGLALMLDLLMVVMLAELPLELLWAILLAVGWVRWRGIKVKAKMQTGIYLALGLWLLFTMVFNASTDYPQQSPPPRIEIQTDNEALAQICDAEDQALCTLKLASDLMAKVVTGELSTEQEMTAYLIMAYGLPDEAAAEVAADLLDGYQGSLNEVGVTVSAPDPGAESADEQGESKAPASRPQIAPLDEATALSDEEEGWREGLKAIEDLVDGFVTELGWASVYFTVLTAWFHGQTLGKKVFGIRVIQLDNTPISLWEAFGRYGGYGAGIATGMMGFVQMFWDPNRQAIQDKISSTVVVDLRAKARRRARAVRKQMATNHKEQ</sequence>
<evidence type="ECO:0000256" key="2">
    <source>
        <dbReference type="ARBA" id="ARBA00022475"/>
    </source>
</evidence>
<evidence type="ECO:0000256" key="5">
    <source>
        <dbReference type="ARBA" id="ARBA00023136"/>
    </source>
</evidence>
<dbReference type="RefSeq" id="WP_245709926.1">
    <property type="nucleotide sequence ID" value="NZ_FNEM01000008.1"/>
</dbReference>
<feature type="transmembrane region" description="Helical" evidence="7">
    <location>
        <begin position="41"/>
        <end position="67"/>
    </location>
</feature>
<feature type="domain" description="RDD" evidence="8">
    <location>
        <begin position="251"/>
        <end position="325"/>
    </location>
</feature>
<dbReference type="InterPro" id="IPR051791">
    <property type="entry name" value="Pra-immunoreactive"/>
</dbReference>
<proteinExistence type="predicted"/>
<dbReference type="PANTHER" id="PTHR36115">
    <property type="entry name" value="PROLINE-RICH ANTIGEN HOMOLOG-RELATED"/>
    <property type="match status" value="1"/>
</dbReference>
<feature type="transmembrane region" description="Helical" evidence="7">
    <location>
        <begin position="79"/>
        <end position="97"/>
    </location>
</feature>
<keyword evidence="3 7" id="KW-0812">Transmembrane</keyword>
<name>A0A1G8TVD4_9GAMM</name>
<evidence type="ECO:0000256" key="7">
    <source>
        <dbReference type="SAM" id="Phobius"/>
    </source>
</evidence>
<feature type="region of interest" description="Disordered" evidence="6">
    <location>
        <begin position="190"/>
        <end position="228"/>
    </location>
</feature>
<dbReference type="PANTHER" id="PTHR36115:SF6">
    <property type="entry name" value="PROLINE-RICH ANTIGEN HOMOLOG"/>
    <property type="match status" value="1"/>
</dbReference>